<dbReference type="EMBL" id="CP000111">
    <property type="protein sequence ID" value="ABB49824.1"/>
    <property type="molecule type" value="Genomic_DNA"/>
</dbReference>
<evidence type="ECO:0000256" key="8">
    <source>
        <dbReference type="ARBA" id="ARBA00023125"/>
    </source>
</evidence>
<dbReference type="PANTHER" id="PTHR47964">
    <property type="entry name" value="ATP-DEPENDENT DNA HELICASE HOMOLOG RECG, CHLOROPLASTIC"/>
    <property type="match status" value="1"/>
</dbReference>
<comment type="function">
    <text evidence="15">Plays a critical role in recombination and DNA repair. Helps process Holliday junction intermediates to mature products by catalyzing branch migration. Has replication fork regression activity, unwinds stalled or blocked replication forks to make a HJ that can be resolved. Has a DNA unwinding activity characteristic of a DNA helicase with 3'-5' polarity.</text>
</comment>
<evidence type="ECO:0000256" key="7">
    <source>
        <dbReference type="ARBA" id="ARBA00022840"/>
    </source>
</evidence>
<dbReference type="Gene3D" id="2.40.50.140">
    <property type="entry name" value="Nucleic acid-binding proteins"/>
    <property type="match status" value="1"/>
</dbReference>
<dbReference type="eggNOG" id="COG1200">
    <property type="taxonomic scope" value="Bacteria"/>
</dbReference>
<dbReference type="STRING" id="74546.PMT9312_0764"/>
<dbReference type="GO" id="GO:0016887">
    <property type="term" value="F:ATP hydrolysis activity"/>
    <property type="evidence" value="ECO:0007669"/>
    <property type="project" value="RHEA"/>
</dbReference>
<evidence type="ECO:0000256" key="10">
    <source>
        <dbReference type="ARBA" id="ARBA00023204"/>
    </source>
</evidence>
<evidence type="ECO:0000259" key="16">
    <source>
        <dbReference type="PROSITE" id="PS51192"/>
    </source>
</evidence>
<dbReference type="GO" id="GO:0003677">
    <property type="term" value="F:DNA binding"/>
    <property type="evidence" value="ECO:0007669"/>
    <property type="project" value="UniProtKB-KW"/>
</dbReference>
<dbReference type="InterPro" id="IPR004609">
    <property type="entry name" value="ATP-dep_DNA_helicase_RecG"/>
</dbReference>
<dbReference type="SUPFAM" id="SSF52540">
    <property type="entry name" value="P-loop containing nucleoside triphosphate hydrolases"/>
    <property type="match status" value="2"/>
</dbReference>
<keyword evidence="10 15" id="KW-0234">DNA repair</keyword>
<evidence type="ECO:0000256" key="11">
    <source>
        <dbReference type="ARBA" id="ARBA00023235"/>
    </source>
</evidence>
<gene>
    <name evidence="18" type="ordered locus">PMT9312_0764</name>
</gene>
<dbReference type="PROSITE" id="PS51192">
    <property type="entry name" value="HELICASE_ATP_BIND_1"/>
    <property type="match status" value="1"/>
</dbReference>
<dbReference type="InterPro" id="IPR014001">
    <property type="entry name" value="Helicase_ATP-bd"/>
</dbReference>
<feature type="domain" description="Helicase ATP-binding" evidence="16">
    <location>
        <begin position="407"/>
        <end position="568"/>
    </location>
</feature>
<dbReference type="GO" id="GO:0043138">
    <property type="term" value="F:3'-5' DNA helicase activity"/>
    <property type="evidence" value="ECO:0007669"/>
    <property type="project" value="UniProtKB-EC"/>
</dbReference>
<dbReference type="SMART" id="SM00487">
    <property type="entry name" value="DEXDc"/>
    <property type="match status" value="1"/>
</dbReference>
<keyword evidence="4 15" id="KW-0227">DNA damage</keyword>
<dbReference type="PANTHER" id="PTHR47964:SF1">
    <property type="entry name" value="ATP-DEPENDENT DNA HELICASE HOMOLOG RECG, CHLOROPLASTIC"/>
    <property type="match status" value="1"/>
</dbReference>
<dbReference type="CDD" id="cd17992">
    <property type="entry name" value="DEXHc_RecG"/>
    <property type="match status" value="1"/>
</dbReference>
<dbReference type="InterPro" id="IPR047112">
    <property type="entry name" value="RecG/Mfd"/>
</dbReference>
<dbReference type="InterPro" id="IPR012340">
    <property type="entry name" value="NA-bd_OB-fold"/>
</dbReference>
<dbReference type="InterPro" id="IPR045562">
    <property type="entry name" value="RecG_dom3_C"/>
</dbReference>
<evidence type="ECO:0000256" key="1">
    <source>
        <dbReference type="ARBA" id="ARBA00007504"/>
    </source>
</evidence>
<dbReference type="SMART" id="SM00490">
    <property type="entry name" value="HELICc"/>
    <property type="match status" value="2"/>
</dbReference>
<dbReference type="InterPro" id="IPR033454">
    <property type="entry name" value="RecG_wedge"/>
</dbReference>
<dbReference type="GO" id="GO:0006281">
    <property type="term" value="P:DNA repair"/>
    <property type="evidence" value="ECO:0007669"/>
    <property type="project" value="UniProtKB-UniRule"/>
</dbReference>
<evidence type="ECO:0000313" key="19">
    <source>
        <dbReference type="Proteomes" id="UP000002715"/>
    </source>
</evidence>
<protein>
    <recommendedName>
        <fullName evidence="2 15">ATP-dependent DNA helicase RecG</fullName>
        <ecNumber evidence="13 15">5.6.2.4</ecNumber>
    </recommendedName>
</protein>
<dbReference type="Gene3D" id="3.40.50.300">
    <property type="entry name" value="P-loop containing nucleotide triphosphate hydrolases"/>
    <property type="match status" value="2"/>
</dbReference>
<dbReference type="InterPro" id="IPR027417">
    <property type="entry name" value="P-loop_NTPase"/>
</dbReference>
<evidence type="ECO:0000256" key="13">
    <source>
        <dbReference type="ARBA" id="ARBA00034808"/>
    </source>
</evidence>
<dbReference type="CDD" id="cd04488">
    <property type="entry name" value="RecG_wedge_OBF"/>
    <property type="match status" value="1"/>
</dbReference>
<evidence type="ECO:0000259" key="17">
    <source>
        <dbReference type="PROSITE" id="PS51194"/>
    </source>
</evidence>
<dbReference type="SUPFAM" id="SSF50249">
    <property type="entry name" value="Nucleic acid-binding proteins"/>
    <property type="match status" value="1"/>
</dbReference>
<evidence type="ECO:0000256" key="6">
    <source>
        <dbReference type="ARBA" id="ARBA00022806"/>
    </source>
</evidence>
<reference evidence="19" key="1">
    <citation type="submission" date="2005-07" db="EMBL/GenBank/DDBJ databases">
        <title>Complete sequence of Prochlorococcus marinus str. MIT 9312.</title>
        <authorList>
            <consortium name="US DOE Joint Genome Institute"/>
            <person name="Copeland A."/>
            <person name="Lucas S."/>
            <person name="Lapidus A."/>
            <person name="Barry K."/>
            <person name="Detter J.C."/>
            <person name="Glavina T."/>
            <person name="Hammon N."/>
            <person name="Israni S."/>
            <person name="Pitluck S."/>
            <person name="Thiel J."/>
            <person name="Schmutz J."/>
            <person name="Larimer F."/>
            <person name="Land M."/>
            <person name="Kyrpides N."/>
            <person name="Lykidis A."/>
            <person name="Richardson P."/>
        </authorList>
    </citation>
    <scope>NUCLEOTIDE SEQUENCE [LARGE SCALE GENOMIC DNA]</scope>
    <source>
        <strain evidence="19">MIT 9312</strain>
    </source>
</reference>
<dbReference type="InterPro" id="IPR011545">
    <property type="entry name" value="DEAD/DEAH_box_helicase_dom"/>
</dbReference>
<keyword evidence="3 15" id="KW-0547">Nucleotide-binding</keyword>
<dbReference type="Pfam" id="PF00270">
    <property type="entry name" value="DEAD"/>
    <property type="match status" value="1"/>
</dbReference>
<dbReference type="AlphaFoldDB" id="Q31BC1"/>
<evidence type="ECO:0000256" key="5">
    <source>
        <dbReference type="ARBA" id="ARBA00022801"/>
    </source>
</evidence>
<evidence type="ECO:0000256" key="2">
    <source>
        <dbReference type="ARBA" id="ARBA00017846"/>
    </source>
</evidence>
<organism evidence="18 19">
    <name type="scientific">Prochlorococcus marinus (strain MIT 9312)</name>
    <dbReference type="NCBI Taxonomy" id="74546"/>
    <lineage>
        <taxon>Bacteria</taxon>
        <taxon>Bacillati</taxon>
        <taxon>Cyanobacteriota</taxon>
        <taxon>Cyanophyceae</taxon>
        <taxon>Synechococcales</taxon>
        <taxon>Prochlorococcaceae</taxon>
        <taxon>Prochlorococcus</taxon>
    </lineage>
</organism>
<dbReference type="OrthoDB" id="9804325at2"/>
<feature type="domain" description="Helicase C-terminal" evidence="17">
    <location>
        <begin position="587"/>
        <end position="747"/>
    </location>
</feature>
<dbReference type="EC" id="5.6.2.4" evidence="13 15"/>
<evidence type="ECO:0000256" key="12">
    <source>
        <dbReference type="ARBA" id="ARBA00034617"/>
    </source>
</evidence>
<dbReference type="Pfam" id="PF19833">
    <property type="entry name" value="RecG_dom3_C"/>
    <property type="match status" value="1"/>
</dbReference>
<keyword evidence="7 15" id="KW-0067">ATP-binding</keyword>
<evidence type="ECO:0000256" key="9">
    <source>
        <dbReference type="ARBA" id="ARBA00023172"/>
    </source>
</evidence>
<comment type="catalytic activity">
    <reaction evidence="12 15">
        <text>Couples ATP hydrolysis with the unwinding of duplex DNA by translocating in the 3'-5' direction.</text>
        <dbReference type="EC" id="5.6.2.4"/>
    </reaction>
</comment>
<accession>Q31BC1</accession>
<name>Q31BC1_PROM9</name>
<dbReference type="InterPro" id="IPR001650">
    <property type="entry name" value="Helicase_C-like"/>
</dbReference>
<dbReference type="GO" id="GO:0006310">
    <property type="term" value="P:DNA recombination"/>
    <property type="evidence" value="ECO:0007669"/>
    <property type="project" value="UniProtKB-UniRule"/>
</dbReference>
<evidence type="ECO:0000256" key="15">
    <source>
        <dbReference type="RuleBase" id="RU363016"/>
    </source>
</evidence>
<dbReference type="GO" id="GO:0005524">
    <property type="term" value="F:ATP binding"/>
    <property type="evidence" value="ECO:0007669"/>
    <property type="project" value="UniProtKB-KW"/>
</dbReference>
<sequence>MTSSGNNIKLIKDWIRPLQKSLTIETEGKYINILGRKKYFNDYLYESLTRLDNLNLSEEYLRIFNEFSKKYNEYNQLDINQRKRLIIDTRKSLYKLGKSLEIESSNNISNTVILKKTDSSLSLDSDISLIKSVGKVYKNKLNELGIFHIKDLINYFPRTYLDYTNRVKIINLKPDNLYTCIVNIKRFYIHKSTKNSNLSIMNFVVSDETSSIKVTKFLLGRRFRSYSFFSSQKSLYTTGTKLAISGKVKLTEYGKTFVDPQIEILKDNNDNFNFSGKILPLYSLAEALSNISFIKLMKSVLIYAKQYPEILNQKQLDSLSLLSKGESLINIHLPPTQQALIESKKRLVFDELFLLQIKFLLRKRQTNKHVIAKQLPQKKSLLKDFLNNFPFELTKSQVNVLNEIKKDLSNPVPMSRLLQGDVGSGKTIIAIASLLIVIEKNLQGAFMVPTEVLAEQHYKNLLKYLNPLLVSVELLTGNTPQKRRKEILSNLKNGLVDILVGTHALFEDKVIFNSLAMVVIDEQHRFGVTQRNRLLNKGENTNLLSMTATPIPRTLALSIYGDLDVSQITELPPGRVPITTKIISEDDLTNLFKIVEDEINKGRQAYVILPLIEDSEKMNLSSARKTFKHLSEEVFFNNRVGLLHGKLNSQEKNEVINSFLKNEINILVSTTVIEVGIDVPNATIMIIYNSERFGLSQLHQLRGRVGRGSTKSFCYLVTSDKNGLENKRLCVLQKSNDGFYIAEKDLELRGPGQILGYKQSGLPDFVLDNLPNNKFLIEKAREEAIKVVSNDPDLNENIVLRNILIDNSDNKFIHDFLN</sequence>
<evidence type="ECO:0000256" key="3">
    <source>
        <dbReference type="ARBA" id="ARBA00022741"/>
    </source>
</evidence>
<proteinExistence type="inferred from homology"/>
<dbReference type="HOGENOM" id="CLU_005122_7_1_3"/>
<evidence type="ECO:0000256" key="14">
    <source>
        <dbReference type="ARBA" id="ARBA00048988"/>
    </source>
</evidence>
<dbReference type="NCBIfam" id="TIGR00643">
    <property type="entry name" value="recG"/>
    <property type="match status" value="1"/>
</dbReference>
<dbReference type="RefSeq" id="WP_011376319.1">
    <property type="nucleotide sequence ID" value="NC_007577.1"/>
</dbReference>
<dbReference type="KEGG" id="pmi:PMT9312_0764"/>
<comment type="similarity">
    <text evidence="1 15">Belongs to the helicase family. RecG subfamily.</text>
</comment>
<keyword evidence="5 15" id="KW-0378">Hydrolase</keyword>
<keyword evidence="11" id="KW-0413">Isomerase</keyword>
<keyword evidence="9 15" id="KW-0233">DNA recombination</keyword>
<dbReference type="Proteomes" id="UP000002715">
    <property type="component" value="Chromosome"/>
</dbReference>
<evidence type="ECO:0000313" key="18">
    <source>
        <dbReference type="EMBL" id="ABB49824.1"/>
    </source>
</evidence>
<dbReference type="NCBIfam" id="NF008170">
    <property type="entry name" value="PRK10917.2-4"/>
    <property type="match status" value="1"/>
</dbReference>
<dbReference type="NCBIfam" id="NF008165">
    <property type="entry name" value="PRK10917.1-3"/>
    <property type="match status" value="1"/>
</dbReference>
<keyword evidence="6 15" id="KW-0347">Helicase</keyword>
<dbReference type="Pfam" id="PF17191">
    <property type="entry name" value="RecG_wedge"/>
    <property type="match status" value="1"/>
</dbReference>
<comment type="catalytic activity">
    <reaction evidence="14 15">
        <text>ATP + H2O = ADP + phosphate + H(+)</text>
        <dbReference type="Rhea" id="RHEA:13065"/>
        <dbReference type="ChEBI" id="CHEBI:15377"/>
        <dbReference type="ChEBI" id="CHEBI:15378"/>
        <dbReference type="ChEBI" id="CHEBI:30616"/>
        <dbReference type="ChEBI" id="CHEBI:43474"/>
        <dbReference type="ChEBI" id="CHEBI:456216"/>
        <dbReference type="EC" id="5.6.2.4"/>
    </reaction>
</comment>
<keyword evidence="8" id="KW-0238">DNA-binding</keyword>
<dbReference type="NCBIfam" id="NF008168">
    <property type="entry name" value="PRK10917.2-2"/>
    <property type="match status" value="1"/>
</dbReference>
<dbReference type="PROSITE" id="PS51194">
    <property type="entry name" value="HELICASE_CTER"/>
    <property type="match status" value="1"/>
</dbReference>
<dbReference type="Pfam" id="PF00271">
    <property type="entry name" value="Helicase_C"/>
    <property type="match status" value="1"/>
</dbReference>
<evidence type="ECO:0000256" key="4">
    <source>
        <dbReference type="ARBA" id="ARBA00022763"/>
    </source>
</evidence>